<dbReference type="GeneID" id="104589790"/>
<reference evidence="3" key="1">
    <citation type="submission" date="2025-08" db="UniProtKB">
        <authorList>
            <consortium name="RefSeq"/>
        </authorList>
    </citation>
    <scope>IDENTIFICATION</scope>
</reference>
<sequence length="272" mass="31259">MAIKGSSFVKWPPKLRGDPATRNLKFYCHFHHNTGHSIENYRNIHDEIEELIHCGYLKKYILREGRESMDCQADQRREALESSRRNEQPPRQQQLPKDRPIRGVINMITGGSIVARCNTSAGKTSVQELEHEAENPPKRPRIEEPIYFMEDDARGIQYPHDDALIVKLLVINYFEVKRILVDLSSSIDIIFLEAFEKLQLQQSDMQPTTSPLVGFNSEVVRPLGRIIVPVAARTWPNLVFFEHTILMVANPSPYNMILGRPILYTLRAVVST</sequence>
<organism evidence="2 3">
    <name type="scientific">Nelumbo nucifera</name>
    <name type="common">Sacred lotus</name>
    <dbReference type="NCBI Taxonomy" id="4432"/>
    <lineage>
        <taxon>Eukaryota</taxon>
        <taxon>Viridiplantae</taxon>
        <taxon>Streptophyta</taxon>
        <taxon>Embryophyta</taxon>
        <taxon>Tracheophyta</taxon>
        <taxon>Spermatophyta</taxon>
        <taxon>Magnoliopsida</taxon>
        <taxon>Proteales</taxon>
        <taxon>Nelumbonaceae</taxon>
        <taxon>Nelumbo</taxon>
    </lineage>
</organism>
<dbReference type="OrthoDB" id="1748369at2759"/>
<dbReference type="Proteomes" id="UP000189703">
    <property type="component" value="Unplaced"/>
</dbReference>
<gene>
    <name evidence="3" type="primary">LOC104589790</name>
</gene>
<feature type="region of interest" description="Disordered" evidence="1">
    <location>
        <begin position="73"/>
        <end position="101"/>
    </location>
</feature>
<keyword evidence="2" id="KW-1185">Reference proteome</keyword>
<dbReference type="Gene3D" id="2.40.70.10">
    <property type="entry name" value="Acid Proteases"/>
    <property type="match status" value="1"/>
</dbReference>
<evidence type="ECO:0000313" key="3">
    <source>
        <dbReference type="RefSeq" id="XP_010246529.1"/>
    </source>
</evidence>
<dbReference type="PANTHER" id="PTHR33240">
    <property type="entry name" value="OS08G0508500 PROTEIN"/>
    <property type="match status" value="1"/>
</dbReference>
<dbReference type="AlphaFoldDB" id="A0A1U7Z332"/>
<proteinExistence type="predicted"/>
<dbReference type="KEGG" id="nnu:104589790"/>
<accession>A0A1U7Z332</accession>
<dbReference type="InParanoid" id="A0A1U7Z332"/>
<protein>
    <submittedName>
        <fullName evidence="3">Uncharacterized protein LOC104589790</fullName>
    </submittedName>
</protein>
<feature type="compositionally biased region" description="Basic and acidic residues" evidence="1">
    <location>
        <begin position="73"/>
        <end position="88"/>
    </location>
</feature>
<dbReference type="eggNOG" id="KOG0017">
    <property type="taxonomic scope" value="Eukaryota"/>
</dbReference>
<evidence type="ECO:0000256" key="1">
    <source>
        <dbReference type="SAM" id="MobiDB-lite"/>
    </source>
</evidence>
<dbReference type="PANTHER" id="PTHR33240:SF17">
    <property type="entry name" value="EUKARYOTIC PEPTIDE CHAIN RELEASE FACTOR GTP-BINDING SUBUNIT-LIKE"/>
    <property type="match status" value="1"/>
</dbReference>
<dbReference type="InterPro" id="IPR021109">
    <property type="entry name" value="Peptidase_aspartic_dom_sf"/>
</dbReference>
<evidence type="ECO:0000313" key="2">
    <source>
        <dbReference type="Proteomes" id="UP000189703"/>
    </source>
</evidence>
<name>A0A1U7Z332_NELNU</name>
<dbReference type="RefSeq" id="XP_010246529.1">
    <property type="nucleotide sequence ID" value="XM_010248227.1"/>
</dbReference>
<dbReference type="CDD" id="cd00303">
    <property type="entry name" value="retropepsin_like"/>
    <property type="match status" value="1"/>
</dbReference>